<evidence type="ECO:0000313" key="21">
    <source>
        <dbReference type="EMBL" id="BBO21116.1"/>
    </source>
</evidence>
<comment type="subcellular location">
    <subcellularLocation>
        <location evidence="3 18">Cytoplasm</location>
    </subcellularLocation>
</comment>
<dbReference type="FunFam" id="3.30.70.120:FF:000002">
    <property type="entry name" value="ATP phosphoribosyltransferase"/>
    <property type="match status" value="1"/>
</dbReference>
<dbReference type="InterPro" id="IPR015867">
    <property type="entry name" value="N-reg_PII/ATP_PRibTrfase_C"/>
</dbReference>
<evidence type="ECO:0000256" key="2">
    <source>
        <dbReference type="ARBA" id="ARBA00001946"/>
    </source>
</evidence>
<protein>
    <recommendedName>
        <fullName evidence="7 18">ATP phosphoribosyltransferase</fullName>
        <shortName evidence="18">ATP-PRT</shortName>
        <shortName evidence="18">ATP-PRTase</shortName>
        <ecNumber evidence="6 18">2.4.2.17</ecNumber>
    </recommendedName>
</protein>
<dbReference type="UniPathway" id="UPA00031">
    <property type="reaction ID" value="UER00006"/>
</dbReference>
<keyword evidence="12 18" id="KW-0479">Metal-binding</keyword>
<keyword evidence="8 18" id="KW-0963">Cytoplasm</keyword>
<sequence>MSDAAPRLRLGIPKGSLQETTQKLFQRAGYDLRISGRSYYPDIDDAEIECILIRPQEMARYVEQGVLDCAITGLDWLLETGADVEELADLRAPWPNYGTVRWVMASKEGSPFNAVKDLRGRTIATEAVGMTKRFLAEHGVEANVEFSWGATEVKPPILADAIVDVSETGSSLRANRLRVMHVVLESTPRFIASRAATRDAWKRAKIERMLMLLRGAIAAATRVLLAMNVPKARVDAVLGILPALATPTVSTLSDPDWVDLSTVVAEKQVRELIPRLYEAGARGIIELPINKIIE</sequence>
<dbReference type="GO" id="GO:0000105">
    <property type="term" value="P:L-histidine biosynthetic process"/>
    <property type="evidence" value="ECO:0007669"/>
    <property type="project" value="UniProtKB-UniRule"/>
</dbReference>
<dbReference type="Pfam" id="PF08029">
    <property type="entry name" value="HisG_C"/>
    <property type="match status" value="1"/>
</dbReference>
<evidence type="ECO:0000313" key="22">
    <source>
        <dbReference type="Proteomes" id="UP000662914"/>
    </source>
</evidence>
<dbReference type="KEGG" id="ddz:DSYM_18150"/>
<keyword evidence="9 18" id="KW-0028">Amino-acid biosynthesis</keyword>
<evidence type="ECO:0000256" key="16">
    <source>
        <dbReference type="ARBA" id="ARBA00023102"/>
    </source>
</evidence>
<evidence type="ECO:0000256" key="14">
    <source>
        <dbReference type="ARBA" id="ARBA00022840"/>
    </source>
</evidence>
<evidence type="ECO:0000256" key="9">
    <source>
        <dbReference type="ARBA" id="ARBA00022605"/>
    </source>
</evidence>
<dbReference type="GO" id="GO:0005524">
    <property type="term" value="F:ATP binding"/>
    <property type="evidence" value="ECO:0007669"/>
    <property type="project" value="UniProtKB-KW"/>
</dbReference>
<accession>A0A809RY44</accession>
<dbReference type="EC" id="2.4.2.17" evidence="6 18"/>
<dbReference type="InterPro" id="IPR013820">
    <property type="entry name" value="ATP_PRibTrfase_cat"/>
</dbReference>
<gene>
    <name evidence="18" type="primary">hisG</name>
    <name evidence="21" type="ORF">DSYM_18150</name>
</gene>
<dbReference type="SUPFAM" id="SSF53850">
    <property type="entry name" value="Periplasmic binding protein-like II"/>
    <property type="match status" value="1"/>
</dbReference>
<evidence type="ECO:0000256" key="5">
    <source>
        <dbReference type="ARBA" id="ARBA00007955"/>
    </source>
</evidence>
<keyword evidence="16 18" id="KW-0368">Histidine biosynthesis</keyword>
<dbReference type="Proteomes" id="UP000662914">
    <property type="component" value="Chromosome"/>
</dbReference>
<dbReference type="HAMAP" id="MF_00079">
    <property type="entry name" value="HisG_Long"/>
    <property type="match status" value="1"/>
</dbReference>
<dbReference type="GO" id="GO:0003879">
    <property type="term" value="F:ATP phosphoribosyltransferase activity"/>
    <property type="evidence" value="ECO:0007669"/>
    <property type="project" value="UniProtKB-UniRule"/>
</dbReference>
<comment type="similarity">
    <text evidence="5 18">Belongs to the ATP phosphoribosyltransferase family. Long subfamily.</text>
</comment>
<keyword evidence="13 18" id="KW-0547">Nucleotide-binding</keyword>
<dbReference type="CDD" id="cd13593">
    <property type="entry name" value="PBP2_HisGL3"/>
    <property type="match status" value="1"/>
</dbReference>
<evidence type="ECO:0000256" key="3">
    <source>
        <dbReference type="ARBA" id="ARBA00004496"/>
    </source>
</evidence>
<dbReference type="NCBIfam" id="TIGR00070">
    <property type="entry name" value="hisG"/>
    <property type="match status" value="1"/>
</dbReference>
<dbReference type="InterPro" id="IPR013115">
    <property type="entry name" value="HisG_C"/>
</dbReference>
<comment type="cofactor">
    <cofactor evidence="2 18">
        <name>Mg(2+)</name>
        <dbReference type="ChEBI" id="CHEBI:18420"/>
    </cofactor>
</comment>
<evidence type="ECO:0000256" key="15">
    <source>
        <dbReference type="ARBA" id="ARBA00022842"/>
    </source>
</evidence>
<comment type="activity regulation">
    <text evidence="18">Feedback inhibited by histidine.</text>
</comment>
<keyword evidence="11 18" id="KW-0808">Transferase</keyword>
<comment type="function">
    <text evidence="17 18">Catalyzes the condensation of ATP and 5-phosphoribose 1-diphosphate to form N'-(5'-phosphoribosyl)-ATP (PR-ATP). Has a crucial role in the pathway because the rate of histidine biosynthesis seems to be controlled primarily by regulation of HisG enzymatic activity.</text>
</comment>
<dbReference type="GO" id="GO:0005737">
    <property type="term" value="C:cytoplasm"/>
    <property type="evidence" value="ECO:0007669"/>
    <property type="project" value="UniProtKB-SubCell"/>
</dbReference>
<evidence type="ECO:0000256" key="11">
    <source>
        <dbReference type="ARBA" id="ARBA00022679"/>
    </source>
</evidence>
<comment type="pathway">
    <text evidence="4 18">Amino-acid biosynthesis; L-histidine biosynthesis; L-histidine from 5-phospho-alpha-D-ribose 1-diphosphate: step 1/9.</text>
</comment>
<feature type="domain" description="Histidine biosynthesis HisG C-terminal" evidence="20">
    <location>
        <begin position="219"/>
        <end position="291"/>
    </location>
</feature>
<reference evidence="21" key="1">
    <citation type="journal article" name="DNA Res.">
        <title>The physiological potential of anammox bacteria as revealed by their core genome structure.</title>
        <authorList>
            <person name="Okubo T."/>
            <person name="Toyoda A."/>
            <person name="Fukuhara K."/>
            <person name="Uchiyama I."/>
            <person name="Harigaya Y."/>
            <person name="Kuroiwa M."/>
            <person name="Suzuki T."/>
            <person name="Murakami Y."/>
            <person name="Suwa Y."/>
            <person name="Takami H."/>
        </authorList>
    </citation>
    <scope>NUCLEOTIDE SEQUENCE</scope>
    <source>
        <strain evidence="21">317325-3</strain>
    </source>
</reference>
<dbReference type="GO" id="GO:0000287">
    <property type="term" value="F:magnesium ion binding"/>
    <property type="evidence" value="ECO:0007669"/>
    <property type="project" value="UniProtKB-UniRule"/>
</dbReference>
<evidence type="ECO:0000259" key="20">
    <source>
        <dbReference type="Pfam" id="PF08029"/>
    </source>
</evidence>
<feature type="domain" description="ATP phosphoribosyltransferase catalytic" evidence="19">
    <location>
        <begin position="54"/>
        <end position="214"/>
    </location>
</feature>
<keyword evidence="10 18" id="KW-0328">Glycosyltransferase</keyword>
<dbReference type="NCBIfam" id="TIGR03455">
    <property type="entry name" value="HisG_C-term"/>
    <property type="match status" value="1"/>
</dbReference>
<evidence type="ECO:0000256" key="17">
    <source>
        <dbReference type="ARBA" id="ARBA00024861"/>
    </source>
</evidence>
<dbReference type="Pfam" id="PF01634">
    <property type="entry name" value="HisG"/>
    <property type="match status" value="1"/>
</dbReference>
<dbReference type="InterPro" id="IPR020621">
    <property type="entry name" value="ATP-PRT_HisG_long"/>
</dbReference>
<dbReference type="AlphaFoldDB" id="A0A809RY44"/>
<dbReference type="InterPro" id="IPR001348">
    <property type="entry name" value="ATP_PRibTrfase_HisG"/>
</dbReference>
<comment type="catalytic activity">
    <reaction evidence="1 18">
        <text>1-(5-phospho-beta-D-ribosyl)-ATP + diphosphate = 5-phospho-alpha-D-ribose 1-diphosphate + ATP</text>
        <dbReference type="Rhea" id="RHEA:18473"/>
        <dbReference type="ChEBI" id="CHEBI:30616"/>
        <dbReference type="ChEBI" id="CHEBI:33019"/>
        <dbReference type="ChEBI" id="CHEBI:58017"/>
        <dbReference type="ChEBI" id="CHEBI:73183"/>
        <dbReference type="EC" id="2.4.2.17"/>
    </reaction>
</comment>
<evidence type="ECO:0000256" key="8">
    <source>
        <dbReference type="ARBA" id="ARBA00022490"/>
    </source>
</evidence>
<organism evidence="21 22">
    <name type="scientific">Candidatus Desulfobacillus denitrificans</name>
    <dbReference type="NCBI Taxonomy" id="2608985"/>
    <lineage>
        <taxon>Bacteria</taxon>
        <taxon>Pseudomonadati</taxon>
        <taxon>Pseudomonadota</taxon>
        <taxon>Betaproteobacteria</taxon>
        <taxon>Candidatus Desulfobacillus</taxon>
    </lineage>
</organism>
<evidence type="ECO:0000259" key="19">
    <source>
        <dbReference type="Pfam" id="PF01634"/>
    </source>
</evidence>
<evidence type="ECO:0000256" key="18">
    <source>
        <dbReference type="HAMAP-Rule" id="MF_00079"/>
    </source>
</evidence>
<keyword evidence="15 18" id="KW-0460">Magnesium</keyword>
<dbReference type="SUPFAM" id="SSF54913">
    <property type="entry name" value="GlnB-like"/>
    <property type="match status" value="1"/>
</dbReference>
<dbReference type="Gene3D" id="3.40.190.10">
    <property type="entry name" value="Periplasmic binding protein-like II"/>
    <property type="match status" value="2"/>
</dbReference>
<proteinExistence type="inferred from homology"/>
<evidence type="ECO:0000256" key="13">
    <source>
        <dbReference type="ARBA" id="ARBA00022741"/>
    </source>
</evidence>
<evidence type="ECO:0000256" key="1">
    <source>
        <dbReference type="ARBA" id="ARBA00000915"/>
    </source>
</evidence>
<dbReference type="PANTHER" id="PTHR21403:SF10">
    <property type="entry name" value="ATP PHOSPHORIBOSYLTRANSFERASE"/>
    <property type="match status" value="1"/>
</dbReference>
<evidence type="ECO:0000256" key="6">
    <source>
        <dbReference type="ARBA" id="ARBA00011946"/>
    </source>
</evidence>
<evidence type="ECO:0000256" key="7">
    <source>
        <dbReference type="ARBA" id="ARBA00020998"/>
    </source>
</evidence>
<dbReference type="Gene3D" id="3.30.70.120">
    <property type="match status" value="1"/>
</dbReference>
<evidence type="ECO:0000256" key="12">
    <source>
        <dbReference type="ARBA" id="ARBA00022723"/>
    </source>
</evidence>
<dbReference type="PANTHER" id="PTHR21403">
    <property type="entry name" value="ATP PHOSPHORIBOSYLTRANSFERASE ATP-PRTASE"/>
    <property type="match status" value="1"/>
</dbReference>
<dbReference type="EMBL" id="AP021857">
    <property type="protein sequence ID" value="BBO21116.1"/>
    <property type="molecule type" value="Genomic_DNA"/>
</dbReference>
<evidence type="ECO:0000256" key="10">
    <source>
        <dbReference type="ARBA" id="ARBA00022676"/>
    </source>
</evidence>
<name>A0A809RY44_9PROT</name>
<keyword evidence="14 18" id="KW-0067">ATP-binding</keyword>
<dbReference type="InterPro" id="IPR011322">
    <property type="entry name" value="N-reg_PII-like_a/b"/>
</dbReference>
<evidence type="ECO:0000256" key="4">
    <source>
        <dbReference type="ARBA" id="ARBA00004667"/>
    </source>
</evidence>